<organism evidence="1 2">
    <name type="scientific">Sphaerospermopsis kisseleviana CS-549</name>
    <dbReference type="NCBI Taxonomy" id="3021783"/>
    <lineage>
        <taxon>Bacteria</taxon>
        <taxon>Bacillati</taxon>
        <taxon>Cyanobacteriota</taxon>
        <taxon>Cyanophyceae</taxon>
        <taxon>Nostocales</taxon>
        <taxon>Aphanizomenonaceae</taxon>
        <taxon>Sphaerospermopsis</taxon>
        <taxon>Sphaerospermopsis kisseleviana</taxon>
    </lineage>
</organism>
<evidence type="ECO:0000313" key="2">
    <source>
        <dbReference type="Proteomes" id="UP001211711"/>
    </source>
</evidence>
<gene>
    <name evidence="1" type="ORF">PN497_21635</name>
</gene>
<protein>
    <submittedName>
        <fullName evidence="1">Uncharacterized protein</fullName>
    </submittedName>
</protein>
<dbReference type="Proteomes" id="UP001211711">
    <property type="component" value="Unassembled WGS sequence"/>
</dbReference>
<comment type="caution">
    <text evidence="1">The sequence shown here is derived from an EMBL/GenBank/DDBJ whole genome shotgun (WGS) entry which is preliminary data.</text>
</comment>
<proteinExistence type="predicted"/>
<name>A0ABT4ZWX9_9CYAN</name>
<sequence>MNNLTLETLFKEIDNLTEEEKIELVNYLNKQIQKQPGKNTAKNLVELFQTSPLVGVDLDLERQKDFDHRNFETLAAAFQELQQICIEENYDLEITSRQNRPTPFD</sequence>
<reference evidence="1 2" key="1">
    <citation type="submission" date="2023-01" db="EMBL/GenBank/DDBJ databases">
        <title>Genomes from the Australian National Cyanobacteria Reference Collection.</title>
        <authorList>
            <person name="Willis A."/>
            <person name="Lee E.M.F."/>
        </authorList>
    </citation>
    <scope>NUCLEOTIDE SEQUENCE [LARGE SCALE GENOMIC DNA]</scope>
    <source>
        <strain evidence="1 2">CS-549</strain>
    </source>
</reference>
<evidence type="ECO:0000313" key="1">
    <source>
        <dbReference type="EMBL" id="MDB9443931.1"/>
    </source>
</evidence>
<accession>A0ABT4ZWX9</accession>
<dbReference type="RefSeq" id="WP_096566939.1">
    <property type="nucleotide sequence ID" value="NZ_JAQMTI010000275.1"/>
</dbReference>
<dbReference type="EMBL" id="JAQMTI010000275">
    <property type="protein sequence ID" value="MDB9443931.1"/>
    <property type="molecule type" value="Genomic_DNA"/>
</dbReference>
<keyword evidence="2" id="KW-1185">Reference proteome</keyword>